<dbReference type="InterPro" id="IPR036388">
    <property type="entry name" value="WH-like_DNA-bd_sf"/>
</dbReference>
<protein>
    <submittedName>
        <fullName evidence="2">Winged helix-turn-helix domain-containing protein</fullName>
    </submittedName>
</protein>
<dbReference type="Proteomes" id="UP001597102">
    <property type="component" value="Unassembled WGS sequence"/>
</dbReference>
<dbReference type="InterPro" id="IPR051815">
    <property type="entry name" value="Molybdate_resp_trans_reg"/>
</dbReference>
<dbReference type="EMBL" id="JBHTJO010000001">
    <property type="protein sequence ID" value="MFD0986826.1"/>
    <property type="molecule type" value="Genomic_DNA"/>
</dbReference>
<dbReference type="PANTHER" id="PTHR30432:SF1">
    <property type="entry name" value="DNA-BINDING TRANSCRIPTIONAL DUAL REGULATOR MODE"/>
    <property type="match status" value="1"/>
</dbReference>
<name>A0ABW3JAN8_9HYPH</name>
<comment type="caution">
    <text evidence="2">The sequence shown here is derived from an EMBL/GenBank/DDBJ whole genome shotgun (WGS) entry which is preliminary data.</text>
</comment>
<dbReference type="Gene3D" id="1.10.10.10">
    <property type="entry name" value="Winged helix-like DNA-binding domain superfamily/Winged helix DNA-binding domain"/>
    <property type="match status" value="1"/>
</dbReference>
<dbReference type="InterPro" id="IPR036390">
    <property type="entry name" value="WH_DNA-bd_sf"/>
</dbReference>
<accession>A0ABW3JAN8</accession>
<evidence type="ECO:0000313" key="3">
    <source>
        <dbReference type="Proteomes" id="UP001597102"/>
    </source>
</evidence>
<dbReference type="PANTHER" id="PTHR30432">
    <property type="entry name" value="TRANSCRIPTIONAL REGULATOR MODE"/>
    <property type="match status" value="1"/>
</dbReference>
<feature type="domain" description="HTH lysR-type" evidence="1">
    <location>
        <begin position="34"/>
        <end position="95"/>
    </location>
</feature>
<dbReference type="RefSeq" id="WP_379087675.1">
    <property type="nucleotide sequence ID" value="NZ_JBHTJO010000001.1"/>
</dbReference>
<evidence type="ECO:0000259" key="1">
    <source>
        <dbReference type="Pfam" id="PF00126"/>
    </source>
</evidence>
<evidence type="ECO:0000313" key="2">
    <source>
        <dbReference type="EMBL" id="MFD0986826.1"/>
    </source>
</evidence>
<dbReference type="SUPFAM" id="SSF46785">
    <property type="entry name" value="Winged helix' DNA-binding domain"/>
    <property type="match status" value="1"/>
</dbReference>
<dbReference type="InterPro" id="IPR000847">
    <property type="entry name" value="LysR_HTH_N"/>
</dbReference>
<dbReference type="Pfam" id="PF00126">
    <property type="entry name" value="HTH_1"/>
    <property type="match status" value="1"/>
</dbReference>
<proteinExistence type="predicted"/>
<keyword evidence="3" id="KW-1185">Reference proteome</keyword>
<gene>
    <name evidence="2" type="ORF">ACFQ2F_06905</name>
</gene>
<sequence length="126" mass="13483">MSGNSAQTKTKPAKPFPRLRIPMGDGLVLGPGKVELLEAIDRTGSISAGGREMGMSYRRAWLLVDALNHMFAKPLILTATGGSRGGGAQVTEEGRAVVQAYRRAEERANVVVKEELAALPLKARLK</sequence>
<organism evidence="2 3">
    <name type="scientific">Methyloligella solikamskensis</name>
    <dbReference type="NCBI Taxonomy" id="1177756"/>
    <lineage>
        <taxon>Bacteria</taxon>
        <taxon>Pseudomonadati</taxon>
        <taxon>Pseudomonadota</taxon>
        <taxon>Alphaproteobacteria</taxon>
        <taxon>Hyphomicrobiales</taxon>
        <taxon>Hyphomicrobiaceae</taxon>
        <taxon>Methyloligella</taxon>
    </lineage>
</organism>
<reference evidence="3" key="1">
    <citation type="journal article" date="2019" name="Int. J. Syst. Evol. Microbiol.">
        <title>The Global Catalogue of Microorganisms (GCM) 10K type strain sequencing project: providing services to taxonomists for standard genome sequencing and annotation.</title>
        <authorList>
            <consortium name="The Broad Institute Genomics Platform"/>
            <consortium name="The Broad Institute Genome Sequencing Center for Infectious Disease"/>
            <person name="Wu L."/>
            <person name="Ma J."/>
        </authorList>
    </citation>
    <scope>NUCLEOTIDE SEQUENCE [LARGE SCALE GENOMIC DNA]</scope>
    <source>
        <strain evidence="3">CCUG 61697</strain>
    </source>
</reference>